<dbReference type="Gene3D" id="3.30.420.10">
    <property type="entry name" value="Ribonuclease H-like superfamily/Ribonuclease H"/>
    <property type="match status" value="1"/>
</dbReference>
<reference evidence="2" key="1">
    <citation type="submission" date="2020-07" db="EMBL/GenBank/DDBJ databases">
        <title>The High-quality genome of the commercially important snow crab, Chionoecetes opilio.</title>
        <authorList>
            <person name="Jeong J.-H."/>
            <person name="Ryu S."/>
        </authorList>
    </citation>
    <scope>NUCLEOTIDE SEQUENCE</scope>
    <source>
        <strain evidence="2">MADBK_172401_WGS</strain>
        <tissue evidence="2">Digestive gland</tissue>
    </source>
</reference>
<organism evidence="2 3">
    <name type="scientific">Chionoecetes opilio</name>
    <name type="common">Atlantic snow crab</name>
    <name type="synonym">Cancer opilio</name>
    <dbReference type="NCBI Taxonomy" id="41210"/>
    <lineage>
        <taxon>Eukaryota</taxon>
        <taxon>Metazoa</taxon>
        <taxon>Ecdysozoa</taxon>
        <taxon>Arthropoda</taxon>
        <taxon>Crustacea</taxon>
        <taxon>Multicrustacea</taxon>
        <taxon>Malacostraca</taxon>
        <taxon>Eumalacostraca</taxon>
        <taxon>Eucarida</taxon>
        <taxon>Decapoda</taxon>
        <taxon>Pleocyemata</taxon>
        <taxon>Brachyura</taxon>
        <taxon>Eubrachyura</taxon>
        <taxon>Majoidea</taxon>
        <taxon>Majidae</taxon>
        <taxon>Chionoecetes</taxon>
    </lineage>
</organism>
<name>A0A8J5D1N0_CHIOP</name>
<dbReference type="EMBL" id="JACEEZ010002166">
    <property type="protein sequence ID" value="KAG0728461.1"/>
    <property type="molecule type" value="Genomic_DNA"/>
</dbReference>
<feature type="signal peptide" evidence="1">
    <location>
        <begin position="1"/>
        <end position="19"/>
    </location>
</feature>
<dbReference type="AlphaFoldDB" id="A0A8J5D1N0"/>
<dbReference type="Proteomes" id="UP000770661">
    <property type="component" value="Unassembled WGS sequence"/>
</dbReference>
<comment type="caution">
    <text evidence="2">The sequence shown here is derived from an EMBL/GenBank/DDBJ whole genome shotgun (WGS) entry which is preliminary data.</text>
</comment>
<dbReference type="OrthoDB" id="6373033at2759"/>
<evidence type="ECO:0008006" key="4">
    <source>
        <dbReference type="Google" id="ProtNLM"/>
    </source>
</evidence>
<protein>
    <recommendedName>
        <fullName evidence="4">RNase H type-1 domain-containing protein</fullName>
    </recommendedName>
</protein>
<gene>
    <name evidence="2" type="ORF">GWK47_032401</name>
</gene>
<evidence type="ECO:0000313" key="3">
    <source>
        <dbReference type="Proteomes" id="UP000770661"/>
    </source>
</evidence>
<evidence type="ECO:0000313" key="2">
    <source>
        <dbReference type="EMBL" id="KAG0728461.1"/>
    </source>
</evidence>
<sequence length="386" mass="42078">MNCDVLLLALRLLPSEMTALPTKCFASFSKFLATLYYIFSISASAGDMCLLPGTPAQLFRYQSLEPTNSGLSPSFLALVSVVAFLDLKSALDVANWEIILDQLVDFGVQGSLLRKALEPLEKFQNRVMRFILGCPLSIRIVKMQSEFDLPPLVERIYANVTYLSVKCLHSTYPAPQFSAVIRTSLDPDAPRFPLRPGGHNLINAVCNNLRGLDITVPEEAAVPGLPPWRVPLPIVTFRPTSKDVSPLLQKQLPLETIAGVSTSVPAAPHIYVDGSVQADGSAACAMFSPNMDPPGEDEWLGRRLPNSSSSIFSELHGILDAVTLLVQRQVNGVIVCDSQSALYSLSSPRPSCGRVVRDILCQLAIAHNASLVVFFRVDAFSHRAGW</sequence>
<evidence type="ECO:0000256" key="1">
    <source>
        <dbReference type="SAM" id="SignalP"/>
    </source>
</evidence>
<keyword evidence="1" id="KW-0732">Signal</keyword>
<feature type="chain" id="PRO_5035222014" description="RNase H type-1 domain-containing protein" evidence="1">
    <location>
        <begin position="20"/>
        <end position="386"/>
    </location>
</feature>
<accession>A0A8J5D1N0</accession>
<keyword evidence="3" id="KW-1185">Reference proteome</keyword>
<dbReference type="GO" id="GO:0003676">
    <property type="term" value="F:nucleic acid binding"/>
    <property type="evidence" value="ECO:0007669"/>
    <property type="project" value="InterPro"/>
</dbReference>
<dbReference type="InterPro" id="IPR036397">
    <property type="entry name" value="RNaseH_sf"/>
</dbReference>
<proteinExistence type="predicted"/>